<evidence type="ECO:0000313" key="1">
    <source>
        <dbReference type="EMBL" id="MBA4667806.1"/>
    </source>
</evidence>
<proteinExistence type="predicted"/>
<accession>A0A7C9EJX5</accession>
<reference evidence="1" key="1">
    <citation type="journal article" date="2013" name="J. Plant Res.">
        <title>Effect of fungi and light on seed germination of three Opuntia species from semiarid lands of central Mexico.</title>
        <authorList>
            <person name="Delgado-Sanchez P."/>
            <person name="Jimenez-Bremont J.F."/>
            <person name="Guerrero-Gonzalez Mde L."/>
            <person name="Flores J."/>
        </authorList>
    </citation>
    <scope>NUCLEOTIDE SEQUENCE</scope>
    <source>
        <tissue evidence="1">Cladode</tissue>
    </source>
</reference>
<organism evidence="1">
    <name type="scientific">Opuntia streptacantha</name>
    <name type="common">Prickly pear cactus</name>
    <name type="synonym">Opuntia cardona</name>
    <dbReference type="NCBI Taxonomy" id="393608"/>
    <lineage>
        <taxon>Eukaryota</taxon>
        <taxon>Viridiplantae</taxon>
        <taxon>Streptophyta</taxon>
        <taxon>Embryophyta</taxon>
        <taxon>Tracheophyta</taxon>
        <taxon>Spermatophyta</taxon>
        <taxon>Magnoliopsida</taxon>
        <taxon>eudicotyledons</taxon>
        <taxon>Gunneridae</taxon>
        <taxon>Pentapetalae</taxon>
        <taxon>Caryophyllales</taxon>
        <taxon>Cactineae</taxon>
        <taxon>Cactaceae</taxon>
        <taxon>Opuntioideae</taxon>
        <taxon>Opuntia</taxon>
    </lineage>
</organism>
<protein>
    <submittedName>
        <fullName evidence="1">Uncharacterized protein</fullName>
    </submittedName>
</protein>
<dbReference type="EMBL" id="GISG01237112">
    <property type="protein sequence ID" value="MBA4667806.1"/>
    <property type="molecule type" value="Transcribed_RNA"/>
</dbReference>
<sequence length="109" mass="12734">MFRGMGCTVKYPIRIIGLPPLIEDTSMLQRHVLINVTMRIWNPWVRENLKLATENTMQIELEGFHHHNSQQQQSVDPSDPNCAEVQMHVAWETENEQHLFSTEQCHQSP</sequence>
<reference evidence="1" key="2">
    <citation type="submission" date="2020-07" db="EMBL/GenBank/DDBJ databases">
        <authorList>
            <person name="Vera ALvarez R."/>
            <person name="Arias-Moreno D.M."/>
            <person name="Jimenez-Jacinto V."/>
            <person name="Jimenez-Bremont J.F."/>
            <person name="Swaminathan K."/>
            <person name="Moose S.P."/>
            <person name="Guerrero-Gonzalez M.L."/>
            <person name="Marino-Ramirez L."/>
            <person name="Landsman D."/>
            <person name="Rodriguez-Kessler M."/>
            <person name="Delgado-Sanchez P."/>
        </authorList>
    </citation>
    <scope>NUCLEOTIDE SEQUENCE</scope>
    <source>
        <tissue evidence="1">Cladode</tissue>
    </source>
</reference>
<name>A0A7C9EJX5_OPUST</name>
<dbReference type="AlphaFoldDB" id="A0A7C9EJX5"/>